<organism evidence="2 3">
    <name type="scientific">Pristionchus entomophagus</name>
    <dbReference type="NCBI Taxonomy" id="358040"/>
    <lineage>
        <taxon>Eukaryota</taxon>
        <taxon>Metazoa</taxon>
        <taxon>Ecdysozoa</taxon>
        <taxon>Nematoda</taxon>
        <taxon>Chromadorea</taxon>
        <taxon>Rhabditida</taxon>
        <taxon>Rhabditina</taxon>
        <taxon>Diplogasteromorpha</taxon>
        <taxon>Diplogasteroidea</taxon>
        <taxon>Neodiplogasteridae</taxon>
        <taxon>Pristionchus</taxon>
    </lineage>
</organism>
<comment type="caution">
    <text evidence="2">The sequence shown here is derived from an EMBL/GenBank/DDBJ whole genome shotgun (WGS) entry which is preliminary data.</text>
</comment>
<keyword evidence="1" id="KW-0812">Transmembrane</keyword>
<name>A0AAV5TEF0_9BILA</name>
<feature type="non-terminal residue" evidence="2">
    <location>
        <position position="1"/>
    </location>
</feature>
<feature type="transmembrane region" description="Helical" evidence="1">
    <location>
        <begin position="20"/>
        <end position="41"/>
    </location>
</feature>
<dbReference type="Proteomes" id="UP001432027">
    <property type="component" value="Unassembled WGS sequence"/>
</dbReference>
<reference evidence="2" key="1">
    <citation type="submission" date="2023-10" db="EMBL/GenBank/DDBJ databases">
        <title>Genome assembly of Pristionchus species.</title>
        <authorList>
            <person name="Yoshida K."/>
            <person name="Sommer R.J."/>
        </authorList>
    </citation>
    <scope>NUCLEOTIDE SEQUENCE</scope>
    <source>
        <strain evidence="2">RS0144</strain>
    </source>
</reference>
<gene>
    <name evidence="2" type="ORF">PENTCL1PPCAC_13474</name>
</gene>
<keyword evidence="3" id="KW-1185">Reference proteome</keyword>
<evidence type="ECO:0000256" key="1">
    <source>
        <dbReference type="SAM" id="Phobius"/>
    </source>
</evidence>
<evidence type="ECO:0000313" key="2">
    <source>
        <dbReference type="EMBL" id="GMS91299.1"/>
    </source>
</evidence>
<dbReference type="EMBL" id="BTSX01000003">
    <property type="protein sequence ID" value="GMS91299.1"/>
    <property type="molecule type" value="Genomic_DNA"/>
</dbReference>
<proteinExistence type="predicted"/>
<keyword evidence="1" id="KW-1133">Transmembrane helix</keyword>
<accession>A0AAV5TEF0</accession>
<dbReference type="AlphaFoldDB" id="A0AAV5TEF0"/>
<sequence length="189" mass="20504">RERERERVKRRASFPETTSLRITLYFVHATVMGVPGGWAVYSATVFSGEPLSTQSFFTGSQTSAIPLPPRYEPISRNIWSVGQLTAGSATEGTAEHGSREAPTLISHRASSAGFSAGQTSGFGVAGMPGDVGSIRMQPRLTAVRAERRSSGRVNNPITGRVSRLMCFSLSFLFNPPVIMGRKRESLVKK</sequence>
<keyword evidence="1" id="KW-0472">Membrane</keyword>
<evidence type="ECO:0000313" key="3">
    <source>
        <dbReference type="Proteomes" id="UP001432027"/>
    </source>
</evidence>
<feature type="non-terminal residue" evidence="2">
    <location>
        <position position="189"/>
    </location>
</feature>
<protein>
    <submittedName>
        <fullName evidence="2">Uncharacterized protein</fullName>
    </submittedName>
</protein>